<dbReference type="PANTHER" id="PTHR14949:SF54">
    <property type="entry name" value="VWFD DOMAIN-CONTAINING PROTEIN"/>
    <property type="match status" value="1"/>
</dbReference>
<organism evidence="5 6">
    <name type="scientific">Ranatra chinensis</name>
    <dbReference type="NCBI Taxonomy" id="642074"/>
    <lineage>
        <taxon>Eukaryota</taxon>
        <taxon>Metazoa</taxon>
        <taxon>Ecdysozoa</taxon>
        <taxon>Arthropoda</taxon>
        <taxon>Hexapoda</taxon>
        <taxon>Insecta</taxon>
        <taxon>Pterygota</taxon>
        <taxon>Neoptera</taxon>
        <taxon>Paraneoptera</taxon>
        <taxon>Hemiptera</taxon>
        <taxon>Heteroptera</taxon>
        <taxon>Panheteroptera</taxon>
        <taxon>Nepomorpha</taxon>
        <taxon>Nepidae</taxon>
        <taxon>Ranatrinae</taxon>
        <taxon>Ranatra</taxon>
    </lineage>
</organism>
<keyword evidence="2 3" id="KW-1015">Disulfide bond</keyword>
<reference evidence="5 6" key="1">
    <citation type="submission" date="2024-07" db="EMBL/GenBank/DDBJ databases">
        <title>Chromosome-level genome assembly of the water stick insect Ranatra chinensis (Heteroptera: Nepidae).</title>
        <authorList>
            <person name="Liu X."/>
        </authorList>
    </citation>
    <scope>NUCLEOTIDE SEQUENCE [LARGE SCALE GENOMIC DNA]</scope>
    <source>
        <strain evidence="5">Cailab_2021Rc</strain>
        <tissue evidence="5">Muscle</tissue>
    </source>
</reference>
<evidence type="ECO:0000259" key="4">
    <source>
        <dbReference type="PROSITE" id="PS50026"/>
    </source>
</evidence>
<evidence type="ECO:0000313" key="6">
    <source>
        <dbReference type="Proteomes" id="UP001558652"/>
    </source>
</evidence>
<dbReference type="CDD" id="cd00054">
    <property type="entry name" value="EGF_CA"/>
    <property type="match status" value="1"/>
</dbReference>
<dbReference type="Proteomes" id="UP001558652">
    <property type="component" value="Unassembled WGS sequence"/>
</dbReference>
<comment type="caution">
    <text evidence="3">Lacks conserved residue(s) required for the propagation of feature annotation.</text>
</comment>
<evidence type="ECO:0000256" key="1">
    <source>
        <dbReference type="ARBA" id="ARBA00022729"/>
    </source>
</evidence>
<feature type="disulfide bond" evidence="3">
    <location>
        <begin position="68"/>
        <end position="77"/>
    </location>
</feature>
<proteinExistence type="predicted"/>
<dbReference type="SMART" id="SM00181">
    <property type="entry name" value="EGF"/>
    <property type="match status" value="2"/>
</dbReference>
<feature type="disulfide bond" evidence="3">
    <location>
        <begin position="50"/>
        <end position="60"/>
    </location>
</feature>
<evidence type="ECO:0000256" key="3">
    <source>
        <dbReference type="PROSITE-ProRule" id="PRU00076"/>
    </source>
</evidence>
<protein>
    <recommendedName>
        <fullName evidence="4">EGF-like domain-containing protein</fullName>
    </recommendedName>
</protein>
<dbReference type="PROSITE" id="PS01186">
    <property type="entry name" value="EGF_2"/>
    <property type="match status" value="1"/>
</dbReference>
<dbReference type="AlphaFoldDB" id="A0ABD0Y4C2"/>
<keyword evidence="3" id="KW-0245">EGF-like domain</keyword>
<evidence type="ECO:0000256" key="2">
    <source>
        <dbReference type="ARBA" id="ARBA00023157"/>
    </source>
</evidence>
<dbReference type="FunFam" id="2.10.25.10:FF:000097">
    <property type="entry name" value="Fibrillin 2"/>
    <property type="match status" value="1"/>
</dbReference>
<sequence length="101" mass="11048">MYVAQEKGAESSTRSSEYCRYPCLNGGTCVGTRCQCRPGYHGEYCAEPHCKESCLNGGRCVSPDRCACAYGYTGRRCEAGQNAVTHIFSTTLMNITATLRK</sequence>
<gene>
    <name evidence="5" type="ORF">AAG570_003851</name>
</gene>
<evidence type="ECO:0000313" key="5">
    <source>
        <dbReference type="EMBL" id="KAL1117535.1"/>
    </source>
</evidence>
<dbReference type="PROSITE" id="PS00022">
    <property type="entry name" value="EGF_1"/>
    <property type="match status" value="1"/>
</dbReference>
<dbReference type="Gene3D" id="2.10.25.10">
    <property type="entry name" value="Laminin"/>
    <property type="match status" value="1"/>
</dbReference>
<dbReference type="InterPro" id="IPR000742">
    <property type="entry name" value="EGF"/>
</dbReference>
<comment type="caution">
    <text evidence="5">The sequence shown here is derived from an EMBL/GenBank/DDBJ whole genome shotgun (WGS) entry which is preliminary data.</text>
</comment>
<keyword evidence="1" id="KW-0732">Signal</keyword>
<accession>A0ABD0Y4C2</accession>
<dbReference type="InterPro" id="IPR050969">
    <property type="entry name" value="Dev_Signal_Modulators"/>
</dbReference>
<name>A0ABD0Y4C2_9HEMI</name>
<dbReference type="PROSITE" id="PS50026">
    <property type="entry name" value="EGF_3"/>
    <property type="match status" value="1"/>
</dbReference>
<keyword evidence="6" id="KW-1185">Reference proteome</keyword>
<dbReference type="SUPFAM" id="SSF57196">
    <property type="entry name" value="EGF/Laminin"/>
    <property type="match status" value="1"/>
</dbReference>
<feature type="domain" description="EGF-like" evidence="4">
    <location>
        <begin position="46"/>
        <end position="78"/>
    </location>
</feature>
<dbReference type="PANTHER" id="PTHR14949">
    <property type="entry name" value="EGF-LIKE-DOMAIN, MULTIPLE 7, 8"/>
    <property type="match status" value="1"/>
</dbReference>
<dbReference type="EMBL" id="JBFDAA010000015">
    <property type="protein sequence ID" value="KAL1117535.1"/>
    <property type="molecule type" value="Genomic_DNA"/>
</dbReference>